<keyword evidence="1" id="KW-0677">Repeat</keyword>
<feature type="chain" id="PRO_5041986578" evidence="5">
    <location>
        <begin position="21"/>
        <end position="344"/>
    </location>
</feature>
<dbReference type="Gene3D" id="2.60.120.290">
    <property type="entry name" value="Spermadhesin, CUB domain"/>
    <property type="match status" value="2"/>
</dbReference>
<sequence>MHVLFVAVLLLYSTIDPCLGGCNGSLTLLTESQGQITRQPGDQARMCIWKISVLSYLRIVFYFKRYNLDNNLHSYPNHNGDCNEKNTRIELKNSQTEQPWKSYCQSGMPEPIATKQSTLYVKFIASDNDLQSEFSAQYYTLPFKQTIDLKKASNAIISSPEFPGKYPRNSYFTWSVVAPSGFRIKIEFLKLNIFLTSDCSQDALVVRDGPSVKSKVLKRICGHRHPGNSNVLYSSSNTMTLEFVSALFGSHDSFGFEARVSKEVKLYIIVVPCAIGILVVSLIVAAVVFMFRRLSASGGGHPRMQMSLLNEADHFSTTQISEADTANEANLPVYRPTTQQIAKT</sequence>
<keyword evidence="2" id="KW-1015">Disulfide bond</keyword>
<dbReference type="FunFam" id="2.60.120.290:FF:000005">
    <property type="entry name" value="Procollagen C-endopeptidase enhancer 1"/>
    <property type="match status" value="1"/>
</dbReference>
<evidence type="ECO:0000259" key="6">
    <source>
        <dbReference type="PROSITE" id="PS01180"/>
    </source>
</evidence>
<dbReference type="CDD" id="cd00041">
    <property type="entry name" value="CUB"/>
    <property type="match status" value="1"/>
</dbReference>
<keyword evidence="4" id="KW-1133">Transmembrane helix</keyword>
<reference evidence="7" key="2">
    <citation type="journal article" date="2023" name="Science">
        <title>Genomic signatures of disease resistance in endangered staghorn corals.</title>
        <authorList>
            <person name="Vollmer S.V."/>
            <person name="Selwyn J.D."/>
            <person name="Despard B.A."/>
            <person name="Roesel C.L."/>
        </authorList>
    </citation>
    <scope>NUCLEOTIDE SEQUENCE</scope>
    <source>
        <strain evidence="7">K2</strain>
    </source>
</reference>
<comment type="caution">
    <text evidence="7">The sequence shown here is derived from an EMBL/GenBank/DDBJ whole genome shotgun (WGS) entry which is preliminary data.</text>
</comment>
<evidence type="ECO:0000313" key="8">
    <source>
        <dbReference type="Proteomes" id="UP001249851"/>
    </source>
</evidence>
<protein>
    <submittedName>
        <fullName evidence="7">Tolloid-like protein 2</fullName>
    </submittedName>
</protein>
<evidence type="ECO:0000256" key="3">
    <source>
        <dbReference type="PROSITE-ProRule" id="PRU00059"/>
    </source>
</evidence>
<gene>
    <name evidence="7" type="ORF">P5673_026872</name>
</gene>
<keyword evidence="5" id="KW-0732">Signal</keyword>
<keyword evidence="4" id="KW-0472">Membrane</keyword>
<feature type="signal peptide" evidence="5">
    <location>
        <begin position="1"/>
        <end position="20"/>
    </location>
</feature>
<dbReference type="PANTHER" id="PTHR24251:SF45">
    <property type="entry name" value="METALLOENDOPEPTIDASE"/>
    <property type="match status" value="1"/>
</dbReference>
<comment type="caution">
    <text evidence="3">Lacks conserved residue(s) required for the propagation of feature annotation.</text>
</comment>
<dbReference type="SMART" id="SM00042">
    <property type="entry name" value="CUB"/>
    <property type="match status" value="1"/>
</dbReference>
<feature type="transmembrane region" description="Helical" evidence="4">
    <location>
        <begin position="266"/>
        <end position="291"/>
    </location>
</feature>
<evidence type="ECO:0000256" key="4">
    <source>
        <dbReference type="SAM" id="Phobius"/>
    </source>
</evidence>
<dbReference type="Pfam" id="PF00431">
    <property type="entry name" value="CUB"/>
    <property type="match status" value="2"/>
</dbReference>
<evidence type="ECO:0000256" key="5">
    <source>
        <dbReference type="SAM" id="SignalP"/>
    </source>
</evidence>
<dbReference type="InterPro" id="IPR000859">
    <property type="entry name" value="CUB_dom"/>
</dbReference>
<dbReference type="SUPFAM" id="SSF49854">
    <property type="entry name" value="Spermadhesin, CUB domain"/>
    <property type="match status" value="2"/>
</dbReference>
<dbReference type="Proteomes" id="UP001249851">
    <property type="component" value="Unassembled WGS sequence"/>
</dbReference>
<dbReference type="PROSITE" id="PS01180">
    <property type="entry name" value="CUB"/>
    <property type="match status" value="2"/>
</dbReference>
<proteinExistence type="predicted"/>
<accession>A0AAD9PZT0</accession>
<dbReference type="AlphaFoldDB" id="A0AAD9PZT0"/>
<keyword evidence="8" id="KW-1185">Reference proteome</keyword>
<feature type="domain" description="CUB" evidence="6">
    <location>
        <begin position="145"/>
        <end position="263"/>
    </location>
</feature>
<organism evidence="7 8">
    <name type="scientific">Acropora cervicornis</name>
    <name type="common">Staghorn coral</name>
    <dbReference type="NCBI Taxonomy" id="6130"/>
    <lineage>
        <taxon>Eukaryota</taxon>
        <taxon>Metazoa</taxon>
        <taxon>Cnidaria</taxon>
        <taxon>Anthozoa</taxon>
        <taxon>Hexacorallia</taxon>
        <taxon>Scleractinia</taxon>
        <taxon>Astrocoeniina</taxon>
        <taxon>Acroporidae</taxon>
        <taxon>Acropora</taxon>
    </lineage>
</organism>
<evidence type="ECO:0000256" key="2">
    <source>
        <dbReference type="ARBA" id="ARBA00023157"/>
    </source>
</evidence>
<name>A0AAD9PZT0_ACRCE</name>
<dbReference type="PANTHER" id="PTHR24251">
    <property type="entry name" value="OVOCHYMASE-RELATED"/>
    <property type="match status" value="1"/>
</dbReference>
<dbReference type="InterPro" id="IPR035914">
    <property type="entry name" value="Sperma_CUB_dom_sf"/>
</dbReference>
<evidence type="ECO:0000313" key="7">
    <source>
        <dbReference type="EMBL" id="KAK2552120.1"/>
    </source>
</evidence>
<reference evidence="7" key="1">
    <citation type="journal article" date="2023" name="G3 (Bethesda)">
        <title>Whole genome assembly and annotation of the endangered Caribbean coral Acropora cervicornis.</title>
        <authorList>
            <person name="Selwyn J.D."/>
            <person name="Vollmer S.V."/>
        </authorList>
    </citation>
    <scope>NUCLEOTIDE SEQUENCE</scope>
    <source>
        <strain evidence="7">K2</strain>
    </source>
</reference>
<evidence type="ECO:0000256" key="1">
    <source>
        <dbReference type="ARBA" id="ARBA00022737"/>
    </source>
</evidence>
<dbReference type="EMBL" id="JARQWQ010000090">
    <property type="protein sequence ID" value="KAK2552120.1"/>
    <property type="molecule type" value="Genomic_DNA"/>
</dbReference>
<feature type="domain" description="CUB" evidence="6">
    <location>
        <begin position="22"/>
        <end position="141"/>
    </location>
</feature>
<keyword evidence="4" id="KW-0812">Transmembrane</keyword>